<dbReference type="Proteomes" id="UP000054783">
    <property type="component" value="Unassembled WGS sequence"/>
</dbReference>
<dbReference type="EMBL" id="JYDQ01000132">
    <property type="protein sequence ID" value="KRY13716.1"/>
    <property type="molecule type" value="Genomic_DNA"/>
</dbReference>
<reference evidence="1 2" key="1">
    <citation type="submission" date="2015-01" db="EMBL/GenBank/DDBJ databases">
        <title>Evolution of Trichinella species and genotypes.</title>
        <authorList>
            <person name="Korhonen P.K."/>
            <person name="Edoardo P."/>
            <person name="Giuseppe L.R."/>
            <person name="Gasser R.B."/>
        </authorList>
    </citation>
    <scope>NUCLEOTIDE SEQUENCE [LARGE SCALE GENOMIC DNA]</scope>
    <source>
        <strain evidence="1">ISS2496</strain>
    </source>
</reference>
<organism evidence="1 2">
    <name type="scientific">Trichinella patagoniensis</name>
    <dbReference type="NCBI Taxonomy" id="990121"/>
    <lineage>
        <taxon>Eukaryota</taxon>
        <taxon>Metazoa</taxon>
        <taxon>Ecdysozoa</taxon>
        <taxon>Nematoda</taxon>
        <taxon>Enoplea</taxon>
        <taxon>Dorylaimia</taxon>
        <taxon>Trichinellida</taxon>
        <taxon>Trichinellidae</taxon>
        <taxon>Trichinella</taxon>
    </lineage>
</organism>
<sequence>MVQVKAIKAHADSRQYYKYHSFLSEIAEAVLQTVVIGQFLCDHRPYINELTERIFSFAPIGVAARPVIESSFPSKDDRKLKRAVCTDGDISDRRHVIVFDTEGGCDCLSDPSRFVCSLFLNVRPRSTLSTAFYISYQPNLSLIVIPIELDGELVEGSLMAFIHQLELCISIQHALHRNKPKT</sequence>
<evidence type="ECO:0000313" key="1">
    <source>
        <dbReference type="EMBL" id="KRY13716.1"/>
    </source>
</evidence>
<dbReference type="AlphaFoldDB" id="A0A0V0ZN11"/>
<comment type="caution">
    <text evidence="1">The sequence shown here is derived from an EMBL/GenBank/DDBJ whole genome shotgun (WGS) entry which is preliminary data.</text>
</comment>
<protein>
    <submittedName>
        <fullName evidence="1">Uncharacterized protein</fullName>
    </submittedName>
</protein>
<gene>
    <name evidence="1" type="ORF">T12_3378</name>
</gene>
<evidence type="ECO:0000313" key="2">
    <source>
        <dbReference type="Proteomes" id="UP000054783"/>
    </source>
</evidence>
<proteinExistence type="predicted"/>
<name>A0A0V0ZN11_9BILA</name>
<dbReference type="OrthoDB" id="10414170at2759"/>
<keyword evidence="2" id="KW-1185">Reference proteome</keyword>
<accession>A0A0V0ZN11</accession>